<dbReference type="Gene3D" id="1.10.3210.10">
    <property type="entry name" value="Hypothetical protein af1432"/>
    <property type="match status" value="1"/>
</dbReference>
<dbReference type="KEGG" id="tvd:SG34_007555"/>
<keyword evidence="1" id="KW-0547">Nucleotide-binding</keyword>
<dbReference type="AlphaFoldDB" id="A0AAF0CBM1"/>
<dbReference type="SUPFAM" id="SSF52540">
    <property type="entry name" value="P-loop containing nucleoside triphosphate hydrolases"/>
    <property type="match status" value="1"/>
</dbReference>
<proteinExistence type="predicted"/>
<evidence type="ECO:0000256" key="1">
    <source>
        <dbReference type="ARBA" id="ARBA00022741"/>
    </source>
</evidence>
<dbReference type="CDD" id="cd00077">
    <property type="entry name" value="HDc"/>
    <property type="match status" value="1"/>
</dbReference>
<dbReference type="PANTHER" id="PTHR47545:SF1">
    <property type="entry name" value="MULTIFUNCTIONAL CCA PROTEIN"/>
    <property type="match status" value="1"/>
</dbReference>
<dbReference type="InterPro" id="IPR050124">
    <property type="entry name" value="tRNA_CCA-adding_enzyme"/>
</dbReference>
<dbReference type="Gene3D" id="3.40.50.300">
    <property type="entry name" value="P-loop containing nucleotide triphosphate hydrolases"/>
    <property type="match status" value="1"/>
</dbReference>
<dbReference type="Proteomes" id="UP000032352">
    <property type="component" value="Chromosome"/>
</dbReference>
<reference evidence="2 3" key="1">
    <citation type="journal article" date="2015" name="Genome Announc.">
        <title>Draft Genome Sequences of Marine Isolates of Thalassomonas viridans and Thalassomonas actiniarum.</title>
        <authorList>
            <person name="Olonade I."/>
            <person name="van Zyl L.J."/>
            <person name="Trindade M."/>
        </authorList>
    </citation>
    <scope>NUCLEOTIDE SEQUENCE [LARGE SCALE GENOMIC DNA]</scope>
    <source>
        <strain evidence="2 3">XOM25</strain>
    </source>
</reference>
<name>A0AAF0CBM1_9GAMM</name>
<evidence type="ECO:0000313" key="2">
    <source>
        <dbReference type="EMBL" id="WDE06749.1"/>
    </source>
</evidence>
<sequence length="419" mass="47989">MKTLNAWLEALTRDTTPDFAECCRQLAHLLPLLALFEQTEQDKQWHAEGNVAIHTDMVLKQMYHLLATDARHITGEARQVLILSALLHDIAKPLTTRRKEINGIPRVTATGHEQQGLSYLALKLPELPLAHTVIAQVMALVGYHQMPKLLVVKNQDFGDYLHLALNADLELLYWLEIADLKGRVCQDLNHQLELLEEFKLFALEYNLWGQTDPGKNLISGIQVKKNKSEQVYLDNYALQLLATKQIYHPDEAIAKTYQHAGNYSHLYVMCGISGSGKSSWIAQNLEDFTLISLDDIREELNGKRECQKSRGQVLQLAKTRLKTALAGKRNVVWDATNIRKDFRKVLCDLGRDYHALVTIVAFQVQEKTLRKNNRNRQHRVADEVIDRQISRLQWPELSEAHRMLLIDENGRVLSRNGKF</sequence>
<keyword evidence="3" id="KW-1185">Reference proteome</keyword>
<dbReference type="EMBL" id="CP059733">
    <property type="protein sequence ID" value="WDE06749.1"/>
    <property type="molecule type" value="Genomic_DNA"/>
</dbReference>
<dbReference type="InterPro" id="IPR003607">
    <property type="entry name" value="HD/PDEase_dom"/>
</dbReference>
<dbReference type="PANTHER" id="PTHR47545">
    <property type="entry name" value="MULTIFUNCTIONAL CCA PROTEIN"/>
    <property type="match status" value="1"/>
</dbReference>
<organism evidence="2 3">
    <name type="scientific">Thalassomonas viridans</name>
    <dbReference type="NCBI Taxonomy" id="137584"/>
    <lineage>
        <taxon>Bacteria</taxon>
        <taxon>Pseudomonadati</taxon>
        <taxon>Pseudomonadota</taxon>
        <taxon>Gammaproteobacteria</taxon>
        <taxon>Alteromonadales</taxon>
        <taxon>Colwelliaceae</taxon>
        <taxon>Thalassomonas</taxon>
    </lineage>
</organism>
<dbReference type="SUPFAM" id="SSF109604">
    <property type="entry name" value="HD-domain/PDEase-like"/>
    <property type="match status" value="1"/>
</dbReference>
<evidence type="ECO:0000313" key="3">
    <source>
        <dbReference type="Proteomes" id="UP000032352"/>
    </source>
</evidence>
<dbReference type="GO" id="GO:0000166">
    <property type="term" value="F:nucleotide binding"/>
    <property type="evidence" value="ECO:0007669"/>
    <property type="project" value="UniProtKB-KW"/>
</dbReference>
<dbReference type="InterPro" id="IPR027417">
    <property type="entry name" value="P-loop_NTPase"/>
</dbReference>
<reference evidence="2 3" key="2">
    <citation type="journal article" date="2022" name="Mar. Drugs">
        <title>Bioassay-Guided Fractionation Leads to the Detection of Cholic Acid Generated by the Rare Thalassomonas sp.</title>
        <authorList>
            <person name="Pheiffer F."/>
            <person name="Schneider Y.K."/>
            <person name="Hansen E.H."/>
            <person name="Andersen J.H."/>
            <person name="Isaksson J."/>
            <person name="Busche T."/>
            <person name="R C."/>
            <person name="Kalinowski J."/>
            <person name="Zyl L.V."/>
            <person name="Trindade M."/>
        </authorList>
    </citation>
    <scope>NUCLEOTIDE SEQUENCE [LARGE SCALE GENOMIC DNA]</scope>
    <source>
        <strain evidence="2 3">XOM25</strain>
    </source>
</reference>
<gene>
    <name evidence="2" type="ORF">SG34_007555</name>
</gene>
<protein>
    <submittedName>
        <fullName evidence="2">AAA family ATPase</fullName>
    </submittedName>
</protein>
<dbReference type="Pfam" id="PF13671">
    <property type="entry name" value="AAA_33"/>
    <property type="match status" value="1"/>
</dbReference>
<dbReference type="RefSeq" id="WP_044839941.1">
    <property type="nucleotide sequence ID" value="NZ_CP059733.1"/>
</dbReference>
<accession>A0AAF0CBM1</accession>